<dbReference type="GO" id="GO:0004315">
    <property type="term" value="F:3-oxoacyl-[acyl-carrier-protein] synthase activity"/>
    <property type="evidence" value="ECO:0007669"/>
    <property type="project" value="InterPro"/>
</dbReference>
<keyword evidence="5" id="KW-0045">Antibiotic biosynthesis</keyword>
<dbReference type="InterPro" id="IPR036291">
    <property type="entry name" value="NAD(P)-bd_dom_sf"/>
</dbReference>
<feature type="region of interest" description="Disordered" evidence="9">
    <location>
        <begin position="1"/>
        <end position="26"/>
    </location>
</feature>
<dbReference type="InterPro" id="IPR020841">
    <property type="entry name" value="PKS_Beta-ketoAc_synthase_dom"/>
</dbReference>
<dbReference type="SUPFAM" id="SSF53901">
    <property type="entry name" value="Thiolase-like"/>
    <property type="match status" value="1"/>
</dbReference>
<dbReference type="InterPro" id="IPR020843">
    <property type="entry name" value="ER"/>
</dbReference>
<dbReference type="CDD" id="cd05195">
    <property type="entry name" value="enoyl_red"/>
    <property type="match status" value="1"/>
</dbReference>
<dbReference type="PROSITE" id="PS52004">
    <property type="entry name" value="KS3_2"/>
    <property type="match status" value="1"/>
</dbReference>
<protein>
    <submittedName>
        <fullName evidence="13">Type I polyketide synthase</fullName>
    </submittedName>
</protein>
<evidence type="ECO:0000313" key="14">
    <source>
        <dbReference type="Proteomes" id="UP000509303"/>
    </source>
</evidence>
<dbReference type="SMART" id="SM00822">
    <property type="entry name" value="PKS_KR"/>
    <property type="match status" value="1"/>
</dbReference>
<evidence type="ECO:0000259" key="11">
    <source>
        <dbReference type="PROSITE" id="PS52004"/>
    </source>
</evidence>
<dbReference type="InterPro" id="IPR020807">
    <property type="entry name" value="PKS_DH"/>
</dbReference>
<evidence type="ECO:0000256" key="1">
    <source>
        <dbReference type="ARBA" id="ARBA00004792"/>
    </source>
</evidence>
<dbReference type="InterPro" id="IPR013968">
    <property type="entry name" value="PKS_KR"/>
</dbReference>
<dbReference type="InterPro" id="IPR016035">
    <property type="entry name" value="Acyl_Trfase/lysoPLipase"/>
</dbReference>
<dbReference type="FunFam" id="3.40.47.10:FF:000019">
    <property type="entry name" value="Polyketide synthase type I"/>
    <property type="match status" value="1"/>
</dbReference>
<dbReference type="PROSITE" id="PS00606">
    <property type="entry name" value="KS3_1"/>
    <property type="match status" value="1"/>
</dbReference>
<dbReference type="SMART" id="SM00825">
    <property type="entry name" value="PKS_KS"/>
    <property type="match status" value="1"/>
</dbReference>
<dbReference type="InterPro" id="IPR049551">
    <property type="entry name" value="PKS_DH_C"/>
</dbReference>
<dbReference type="InterPro" id="IPR036736">
    <property type="entry name" value="ACP-like_sf"/>
</dbReference>
<name>A0A7H8NHD5_9ACTN</name>
<dbReference type="SUPFAM" id="SSF52151">
    <property type="entry name" value="FabD/lysophospholipase-like"/>
    <property type="match status" value="1"/>
</dbReference>
<feature type="domain" description="Ketosynthase family 3 (KS3)" evidence="11">
    <location>
        <begin position="24"/>
        <end position="448"/>
    </location>
</feature>
<dbReference type="GO" id="GO:0016491">
    <property type="term" value="F:oxidoreductase activity"/>
    <property type="evidence" value="ECO:0007669"/>
    <property type="project" value="InterPro"/>
</dbReference>
<keyword evidence="6" id="KW-0511">Multifunctional enzyme</keyword>
<accession>A0A7H8NHD5</accession>
<keyword evidence="3" id="KW-0597">Phosphoprotein</keyword>
<evidence type="ECO:0000256" key="9">
    <source>
        <dbReference type="SAM" id="MobiDB-lite"/>
    </source>
</evidence>
<dbReference type="SMART" id="SM00829">
    <property type="entry name" value="PKS_ER"/>
    <property type="match status" value="1"/>
</dbReference>
<dbReference type="RefSeq" id="WP_176165618.1">
    <property type="nucleotide sequence ID" value="NZ_CP054929.1"/>
</dbReference>
<keyword evidence="7" id="KW-0012">Acyltransferase</keyword>
<evidence type="ECO:0000256" key="6">
    <source>
        <dbReference type="ARBA" id="ARBA00023268"/>
    </source>
</evidence>
<dbReference type="InterPro" id="IPR014043">
    <property type="entry name" value="Acyl_transferase_dom"/>
</dbReference>
<dbReference type="Gene3D" id="3.30.70.3290">
    <property type="match status" value="1"/>
</dbReference>
<dbReference type="SMART" id="SM00823">
    <property type="entry name" value="PKS_PP"/>
    <property type="match status" value="1"/>
</dbReference>
<dbReference type="PANTHER" id="PTHR43775">
    <property type="entry name" value="FATTY ACID SYNTHASE"/>
    <property type="match status" value="1"/>
</dbReference>
<feature type="compositionally biased region" description="Basic and acidic residues" evidence="9">
    <location>
        <begin position="1"/>
        <end position="12"/>
    </location>
</feature>
<dbReference type="PROSITE" id="PS50075">
    <property type="entry name" value="CARRIER"/>
    <property type="match status" value="1"/>
</dbReference>
<dbReference type="InterPro" id="IPR050091">
    <property type="entry name" value="PKS_NRPS_Biosynth_Enz"/>
</dbReference>
<feature type="active site" description="Proton acceptor; for dehydratase activity" evidence="8">
    <location>
        <position position="945"/>
    </location>
</feature>
<dbReference type="Pfam" id="PF02801">
    <property type="entry name" value="Ketoacyl-synt_C"/>
    <property type="match status" value="1"/>
</dbReference>
<dbReference type="Gene3D" id="3.40.366.10">
    <property type="entry name" value="Malonyl-Coenzyme A Acyl Carrier Protein, domain 2"/>
    <property type="match status" value="1"/>
</dbReference>
<dbReference type="InterPro" id="IPR011032">
    <property type="entry name" value="GroES-like_sf"/>
</dbReference>
<dbReference type="InterPro" id="IPR057326">
    <property type="entry name" value="KR_dom"/>
</dbReference>
<dbReference type="Pfam" id="PF14765">
    <property type="entry name" value="PS-DH"/>
    <property type="match status" value="1"/>
</dbReference>
<dbReference type="GO" id="GO:0005886">
    <property type="term" value="C:plasma membrane"/>
    <property type="evidence" value="ECO:0007669"/>
    <property type="project" value="TreeGrafter"/>
</dbReference>
<dbReference type="InterPro" id="IPR020806">
    <property type="entry name" value="PKS_PP-bd"/>
</dbReference>
<evidence type="ECO:0000256" key="2">
    <source>
        <dbReference type="ARBA" id="ARBA00022450"/>
    </source>
</evidence>
<keyword evidence="14" id="KW-1185">Reference proteome</keyword>
<dbReference type="GO" id="GO:0006633">
    <property type="term" value="P:fatty acid biosynthetic process"/>
    <property type="evidence" value="ECO:0007669"/>
    <property type="project" value="InterPro"/>
</dbReference>
<feature type="active site" description="Proton donor; for dehydratase activity" evidence="8">
    <location>
        <position position="1119"/>
    </location>
</feature>
<dbReference type="InterPro" id="IPR049552">
    <property type="entry name" value="PKS_DH_N"/>
</dbReference>
<dbReference type="SMART" id="SM01294">
    <property type="entry name" value="PKS_PP_betabranch"/>
    <property type="match status" value="1"/>
</dbReference>
<dbReference type="InterPro" id="IPR009081">
    <property type="entry name" value="PP-bd_ACP"/>
</dbReference>
<evidence type="ECO:0000259" key="10">
    <source>
        <dbReference type="PROSITE" id="PS50075"/>
    </source>
</evidence>
<dbReference type="Pfam" id="PF22621">
    <property type="entry name" value="CurL-like_PKS_C"/>
    <property type="match status" value="1"/>
</dbReference>
<dbReference type="Pfam" id="PF00698">
    <property type="entry name" value="Acyl_transf_1"/>
    <property type="match status" value="1"/>
</dbReference>
<dbReference type="Pfam" id="PF00550">
    <property type="entry name" value="PP-binding"/>
    <property type="match status" value="1"/>
</dbReference>
<dbReference type="Pfam" id="PF13602">
    <property type="entry name" value="ADH_zinc_N_2"/>
    <property type="match status" value="1"/>
</dbReference>
<dbReference type="EMBL" id="CP054929">
    <property type="protein sequence ID" value="QKW53914.1"/>
    <property type="molecule type" value="Genomic_DNA"/>
</dbReference>
<dbReference type="Gene3D" id="3.10.129.110">
    <property type="entry name" value="Polyketide synthase dehydratase"/>
    <property type="match status" value="1"/>
</dbReference>
<sequence>MSPHDTETRDRTTNTGPAAPGTAPEPIAIVGIGLRIPGGSNAPDEFAEFLRTGQSGLRELPTDRWDPEGLTSDDPEAKGVIRCERGGFLDRIDQFDAKFYNVSPKEADYIDPQQRLTLETAWEALEDAGIDPSPLRHGRGGVYVAVSNTDYAGEMGAYAHEELNSYMPTGAALSAVSGRLSYFLGWRGPCMTIDTACSASLVAVHLAAQGLREDEADVALCVGVNAIVNPRPYILASQSNMLAPDGRCKTFDESANGYCRSEGGGALVLKRLSDAQRAGDRIYALVRGSAVGSDGESSSLMVPNGTAQEGLMRRALKAAGVRPHDISYIEAHGTGTPLGDPIEIGAITSVFSESHSPSNPVTIGSLKTNIGHMESAAGIGGLVKTALQMRESTIFPHLNFTTPSTRIPWERAPVSVATKAHPWTAETKRALVNSFGLTGTIASVVLEEAPEHVEPEVAEDDGGGHILTLSAKSAPALTGQIQRYQRMLRNQPETDIGDLCYTSNVARAHFPLRVAGVVRDHDDVARLLDRALAKAGQSGPAGGSAQVAFLFSGGGTQYVGMGRPLYERFAVFRDHLDACDRLFAPHLGRSIRAMILGETEDAELIHQISYMQPALFALEYAVAKLWLSWGVRPAVLAGHSIGEIVAATVAGLFTLEDAVTLMAARARLMDASPPGAMAAVEASVAEVSGLLEGQPELSIAAVNGTRQLVLSGDTESLAFVERQLTERGIKNRRLAVSCASHSPLMADAARELREVVTQLTFHEPEFTLISNLTGTVANPAEISTPDYWARHLREGVRFADGMRAIAERGRHVFLECGPATELIGMGKQCLDDAAGHTWLNSLHAEDADATVTRQALAQLYTAGAPVAWAEHHRGRERRRITLPTYAFDRRRHWLPAPAALPQAGGGSGGHPLLGRESSTAEQRAAGVREFTSRVSGDRPAYLADHKVMGKIVFPGAGYVEMLIALQDAVLGESDLPITGVSLHEALLIADEGSVELRTRWAPRPDGTADVEIVSLLPGEEPNTEAIERRHVTAILGAGPTPTLAGTEQHLRELARQDGEPHTRLTADELYADFAEIGVDYGPLFQGLTQATAHGPDLAIGELRGQDEASPEYLPPAILDCAFQTLAALRGDSDVVAMPVGIKSCRLLKKPRGTTLRSVLRLVTPDPEATAAADGDAAPEQPSGPVLDLLVLEGDRPVFVMERLTLRQVAGATADRDRMYSEVRWVKRSLRAADPEPRHALLIGPGPDGVAELAEPAKGQGVTLTVVPSAAEAGAPLREGHPTDVCWFWQPRRDPDESLRSECERNYRDLLTLRDALEEVGFGRDQRLWLVTEGGQWVPGDRPEPGQEQETWASATLWGFGHVMWTEYPAQRVTLIDLPPRSTGGYAALLDEWAAKDSTEYQVAYRSGLRHVRRVYTGVGGPSSDDVELVVKEYGQFSGVVTAPLQEEPQPRGSEIRVRVRAAGLSLKDVFNVLGLHRVFAEEAGTGPLELPLGQECAGEVVAAGPEATFEVGDEVMVAHLGSLRRQVTVESAQATRKPAGLTHAQAAALPTAFLVAHHVLHRLAGVRKGDRVLIHAAAGGVGQAAVRLARLAGAEVYATASPHKWPLLREQGVRHVMNSRSHDFADQVLSATGGEGVHLLINNLDKDFAQAGLRALAPGGHFVELGKVGLLSADEVARTRPDVTYTDYTDVSAERTAHLAKESLGTLAELVASGEFAPLPTTVYTLDEIDEALGAVSRGALTGKAVLAFDDEQLPEAPPAEVGPDHTYLITGGFGSLGQLAAEKLVGLGARHIALMGRRTPAEAELAQFQRRLGPDVEVIAYAADVSVADDVRRVSAALRERPQPLGGIVHAAGVLADAPVTAQTWESIDTVFGAKVYGTHLLHQEAASHPELRFFIGYSSLTSVLGSRGQANYAAGNAYLDTLMWRRRAAGQVGMSVNWGAWGEIGLAATMDEQHIANVEHQGFGFFKPTVGMRSLIRLLDRPPAQVTIAEVDWDQCVATRPLPNALYHQVGRAKQNAVSVDLDALLQLSRSERRQGVSLVVRGVIADLLHFDGADDVPPDARFFEVGLDSLAAVELKNALELCFRLPLSASSVFDHPSVSLLGEFIDGQLTAATEGER</sequence>
<dbReference type="GO" id="GO:0031177">
    <property type="term" value="F:phosphopantetheine binding"/>
    <property type="evidence" value="ECO:0007669"/>
    <property type="project" value="InterPro"/>
</dbReference>
<dbReference type="InterPro" id="IPR013154">
    <property type="entry name" value="ADH-like_N"/>
</dbReference>
<dbReference type="InterPro" id="IPR014031">
    <property type="entry name" value="Ketoacyl_synth_C"/>
</dbReference>
<evidence type="ECO:0000256" key="5">
    <source>
        <dbReference type="ARBA" id="ARBA00023194"/>
    </source>
</evidence>
<keyword evidence="4" id="KW-0808">Transferase</keyword>
<dbReference type="SUPFAM" id="SSF50129">
    <property type="entry name" value="GroES-like"/>
    <property type="match status" value="1"/>
</dbReference>
<feature type="region of interest" description="C-terminal hotdog fold" evidence="8">
    <location>
        <begin position="1060"/>
        <end position="1214"/>
    </location>
</feature>
<dbReference type="InterPro" id="IPR001227">
    <property type="entry name" value="Ac_transferase_dom_sf"/>
</dbReference>
<dbReference type="SMART" id="SM00826">
    <property type="entry name" value="PKS_DH"/>
    <property type="match status" value="1"/>
</dbReference>
<dbReference type="Gene3D" id="3.40.50.720">
    <property type="entry name" value="NAD(P)-binding Rossmann-like Domain"/>
    <property type="match status" value="3"/>
</dbReference>
<feature type="compositionally biased region" description="Low complexity" evidence="9">
    <location>
        <begin position="13"/>
        <end position="26"/>
    </location>
</feature>
<evidence type="ECO:0000256" key="7">
    <source>
        <dbReference type="ARBA" id="ARBA00023315"/>
    </source>
</evidence>
<reference evidence="13 14" key="1">
    <citation type="submission" date="2020-06" db="EMBL/GenBank/DDBJ databases">
        <title>Genome mining for natural products.</title>
        <authorList>
            <person name="Zhang B."/>
            <person name="Shi J."/>
            <person name="Ge H."/>
        </authorList>
    </citation>
    <scope>NUCLEOTIDE SEQUENCE [LARGE SCALE GENOMIC DNA]</scope>
    <source>
        <strain evidence="13 14">NA00687</strain>
    </source>
</reference>
<dbReference type="InterPro" id="IPR042104">
    <property type="entry name" value="PKS_dehydratase_sf"/>
</dbReference>
<dbReference type="Pfam" id="PF21089">
    <property type="entry name" value="PKS_DH_N"/>
    <property type="match status" value="1"/>
</dbReference>
<gene>
    <name evidence="13" type="ORF">HUT08_35070</name>
</gene>
<dbReference type="InterPro" id="IPR014030">
    <property type="entry name" value="Ketoacyl_synth_N"/>
</dbReference>
<evidence type="ECO:0000259" key="12">
    <source>
        <dbReference type="PROSITE" id="PS52019"/>
    </source>
</evidence>
<dbReference type="Pfam" id="PF08659">
    <property type="entry name" value="KR"/>
    <property type="match status" value="1"/>
</dbReference>
<evidence type="ECO:0000313" key="13">
    <source>
        <dbReference type="EMBL" id="QKW53914.1"/>
    </source>
</evidence>
<dbReference type="InterPro" id="IPR018201">
    <property type="entry name" value="Ketoacyl_synth_AS"/>
</dbReference>
<evidence type="ECO:0000256" key="4">
    <source>
        <dbReference type="ARBA" id="ARBA00022679"/>
    </source>
</evidence>
<dbReference type="Pfam" id="PF00109">
    <property type="entry name" value="ketoacyl-synt"/>
    <property type="match status" value="1"/>
</dbReference>
<evidence type="ECO:0000256" key="8">
    <source>
        <dbReference type="PROSITE-ProRule" id="PRU01363"/>
    </source>
</evidence>
<dbReference type="Pfam" id="PF08240">
    <property type="entry name" value="ADH_N"/>
    <property type="match status" value="1"/>
</dbReference>
<dbReference type="Gene3D" id="3.90.180.10">
    <property type="entry name" value="Medium-chain alcohol dehydrogenases, catalytic domain"/>
    <property type="match status" value="1"/>
</dbReference>
<organism evidence="13 14">
    <name type="scientific">Streptomyces buecherae</name>
    <dbReference type="NCBI Taxonomy" id="2763006"/>
    <lineage>
        <taxon>Bacteria</taxon>
        <taxon>Bacillati</taxon>
        <taxon>Actinomycetota</taxon>
        <taxon>Actinomycetes</taxon>
        <taxon>Kitasatosporales</taxon>
        <taxon>Streptomycetaceae</taxon>
        <taxon>Streptomyces</taxon>
    </lineage>
</organism>
<dbReference type="SUPFAM" id="SSF55048">
    <property type="entry name" value="Probable ACP-binding domain of malonyl-CoA ACP transacylase"/>
    <property type="match status" value="1"/>
</dbReference>
<keyword evidence="2" id="KW-0596">Phosphopantetheine</keyword>
<feature type="domain" description="PKS/mFAS DH" evidence="12">
    <location>
        <begin position="910"/>
        <end position="1214"/>
    </location>
</feature>
<dbReference type="InterPro" id="IPR016039">
    <property type="entry name" value="Thiolase-like"/>
</dbReference>
<dbReference type="GO" id="GO:0004312">
    <property type="term" value="F:fatty acid synthase activity"/>
    <property type="evidence" value="ECO:0007669"/>
    <property type="project" value="TreeGrafter"/>
</dbReference>
<dbReference type="Gene3D" id="1.10.1200.10">
    <property type="entry name" value="ACP-like"/>
    <property type="match status" value="1"/>
</dbReference>
<dbReference type="GO" id="GO:0005737">
    <property type="term" value="C:cytoplasm"/>
    <property type="evidence" value="ECO:0007669"/>
    <property type="project" value="TreeGrafter"/>
</dbReference>
<proteinExistence type="predicted"/>
<feature type="region of interest" description="N-terminal hotdog fold" evidence="8">
    <location>
        <begin position="910"/>
        <end position="1042"/>
    </location>
</feature>
<dbReference type="SUPFAM" id="SSF51735">
    <property type="entry name" value="NAD(P)-binding Rossmann-fold domains"/>
    <property type="match status" value="3"/>
</dbReference>
<dbReference type="PANTHER" id="PTHR43775:SF37">
    <property type="entry name" value="SI:DKEY-61P9.11"/>
    <property type="match status" value="1"/>
</dbReference>
<dbReference type="SUPFAM" id="SSF47336">
    <property type="entry name" value="ACP-like"/>
    <property type="match status" value="1"/>
</dbReference>
<dbReference type="Gene3D" id="3.40.47.10">
    <property type="match status" value="1"/>
</dbReference>
<dbReference type="GO" id="GO:0033068">
    <property type="term" value="P:macrolide biosynthetic process"/>
    <property type="evidence" value="ECO:0007669"/>
    <property type="project" value="UniProtKB-ARBA"/>
</dbReference>
<comment type="pathway">
    <text evidence="1">Antibiotic biosynthesis.</text>
</comment>
<dbReference type="InterPro" id="IPR016036">
    <property type="entry name" value="Malonyl_transacylase_ACP-bd"/>
</dbReference>
<evidence type="ECO:0000256" key="3">
    <source>
        <dbReference type="ARBA" id="ARBA00022553"/>
    </source>
</evidence>
<dbReference type="Proteomes" id="UP000509303">
    <property type="component" value="Chromosome"/>
</dbReference>
<dbReference type="CDD" id="cd00833">
    <property type="entry name" value="PKS"/>
    <property type="match status" value="1"/>
</dbReference>
<feature type="domain" description="Carrier" evidence="10">
    <location>
        <begin position="2037"/>
        <end position="2112"/>
    </location>
</feature>
<dbReference type="InterPro" id="IPR049900">
    <property type="entry name" value="PKS_mFAS_DH"/>
</dbReference>
<dbReference type="GO" id="GO:0071770">
    <property type="term" value="P:DIM/DIP cell wall layer assembly"/>
    <property type="evidence" value="ECO:0007669"/>
    <property type="project" value="TreeGrafter"/>
</dbReference>
<dbReference type="SMART" id="SM00827">
    <property type="entry name" value="PKS_AT"/>
    <property type="match status" value="1"/>
</dbReference>
<dbReference type="PROSITE" id="PS52019">
    <property type="entry name" value="PKS_MFAS_DH"/>
    <property type="match status" value="1"/>
</dbReference>